<gene>
    <name evidence="1" type="ORF">BpHYR1_029422</name>
</gene>
<dbReference type="AlphaFoldDB" id="A0A3M7PPY0"/>
<keyword evidence="2" id="KW-1185">Reference proteome</keyword>
<evidence type="ECO:0000313" key="2">
    <source>
        <dbReference type="Proteomes" id="UP000276133"/>
    </source>
</evidence>
<evidence type="ECO:0000313" key="1">
    <source>
        <dbReference type="EMBL" id="RNA01207.1"/>
    </source>
</evidence>
<sequence length="70" mass="8052">MSSRFVQMTTALGSPIKKLTPIDNKILMSNIQKFCTLFRYRLTNKSKTLQPSNRLKVIILVDTAIFFSIE</sequence>
<dbReference type="EMBL" id="REGN01009415">
    <property type="protein sequence ID" value="RNA01207.1"/>
    <property type="molecule type" value="Genomic_DNA"/>
</dbReference>
<organism evidence="1 2">
    <name type="scientific">Brachionus plicatilis</name>
    <name type="common">Marine rotifer</name>
    <name type="synonym">Brachionus muelleri</name>
    <dbReference type="NCBI Taxonomy" id="10195"/>
    <lineage>
        <taxon>Eukaryota</taxon>
        <taxon>Metazoa</taxon>
        <taxon>Spiralia</taxon>
        <taxon>Gnathifera</taxon>
        <taxon>Rotifera</taxon>
        <taxon>Eurotatoria</taxon>
        <taxon>Monogononta</taxon>
        <taxon>Pseudotrocha</taxon>
        <taxon>Ploima</taxon>
        <taxon>Brachionidae</taxon>
        <taxon>Brachionus</taxon>
    </lineage>
</organism>
<accession>A0A3M7PPY0</accession>
<protein>
    <submittedName>
        <fullName evidence="1">Uncharacterized protein</fullName>
    </submittedName>
</protein>
<dbReference type="Proteomes" id="UP000276133">
    <property type="component" value="Unassembled WGS sequence"/>
</dbReference>
<reference evidence="1 2" key="1">
    <citation type="journal article" date="2018" name="Sci. Rep.">
        <title>Genomic signatures of local adaptation to the degree of environmental predictability in rotifers.</title>
        <authorList>
            <person name="Franch-Gras L."/>
            <person name="Hahn C."/>
            <person name="Garcia-Roger E.M."/>
            <person name="Carmona M.J."/>
            <person name="Serra M."/>
            <person name="Gomez A."/>
        </authorList>
    </citation>
    <scope>NUCLEOTIDE SEQUENCE [LARGE SCALE GENOMIC DNA]</scope>
    <source>
        <strain evidence="1">HYR1</strain>
    </source>
</reference>
<name>A0A3M7PPY0_BRAPC</name>
<proteinExistence type="predicted"/>
<comment type="caution">
    <text evidence="1">The sequence shown here is derived from an EMBL/GenBank/DDBJ whole genome shotgun (WGS) entry which is preliminary data.</text>
</comment>